<dbReference type="EMBL" id="RAXV01000006">
    <property type="protein sequence ID" value="RKG32986.1"/>
    <property type="molecule type" value="Genomic_DNA"/>
</dbReference>
<sequence>MKTQYKALKPIGSWQKGQIIGALPPEKIKQLLEDGAIEVIKPETKAEVKLKTKEVPVNG</sequence>
<proteinExistence type="predicted"/>
<gene>
    <name evidence="1" type="ORF">D7V32_04100</name>
</gene>
<accession>A0A3A8EHL6</accession>
<dbReference type="RefSeq" id="WP_106985246.1">
    <property type="nucleotide sequence ID" value="NZ_RAXV01000006.1"/>
</dbReference>
<dbReference type="OrthoDB" id="6701994at2"/>
<reference evidence="1 2" key="1">
    <citation type="submission" date="2018-09" db="EMBL/GenBank/DDBJ databases">
        <title>The draft genome of Acinetobacter spp. strains.</title>
        <authorList>
            <person name="Qin J."/>
            <person name="Feng Y."/>
            <person name="Zong Z."/>
        </authorList>
    </citation>
    <scope>NUCLEOTIDE SEQUENCE [LARGE SCALE GENOMIC DNA]</scope>
    <source>
        <strain evidence="1 2">WCHAc060012</strain>
    </source>
</reference>
<evidence type="ECO:0000313" key="1">
    <source>
        <dbReference type="EMBL" id="RKG32986.1"/>
    </source>
</evidence>
<organism evidence="1 2">
    <name type="scientific">Acinetobacter tianfuensis</name>
    <dbReference type="NCBI Taxonomy" id="2419603"/>
    <lineage>
        <taxon>Bacteria</taxon>
        <taxon>Pseudomonadati</taxon>
        <taxon>Pseudomonadota</taxon>
        <taxon>Gammaproteobacteria</taxon>
        <taxon>Moraxellales</taxon>
        <taxon>Moraxellaceae</taxon>
        <taxon>Acinetobacter</taxon>
    </lineage>
</organism>
<keyword evidence="2" id="KW-1185">Reference proteome</keyword>
<dbReference type="Proteomes" id="UP000282388">
    <property type="component" value="Unassembled WGS sequence"/>
</dbReference>
<dbReference type="AlphaFoldDB" id="A0A3A8EHL6"/>
<protein>
    <submittedName>
        <fullName evidence="1">Uncharacterized protein</fullName>
    </submittedName>
</protein>
<comment type="caution">
    <text evidence="1">The sequence shown here is derived from an EMBL/GenBank/DDBJ whole genome shotgun (WGS) entry which is preliminary data.</text>
</comment>
<evidence type="ECO:0000313" key="2">
    <source>
        <dbReference type="Proteomes" id="UP000282388"/>
    </source>
</evidence>
<name>A0A3A8EHL6_9GAMM</name>